<accession>A0AA41G4V8</accession>
<sequence length="84" mass="9346">MRREQTVDGLTSDSATELRRAARGNEHVAVADATDDSVRVVGEDEGLRELVRTLWVRELSAQEFGQPGLAAADRAVRMRLQRQV</sequence>
<evidence type="ECO:0000313" key="1">
    <source>
        <dbReference type="EMBL" id="MBV0903664.1"/>
    </source>
</evidence>
<proteinExistence type="predicted"/>
<dbReference type="Proteomes" id="UP001166304">
    <property type="component" value="Unassembled WGS sequence"/>
</dbReference>
<name>A0AA41G4V8_9EURY</name>
<gene>
    <name evidence="1" type="ORF">KTS37_17915</name>
</gene>
<evidence type="ECO:0000313" key="2">
    <source>
        <dbReference type="Proteomes" id="UP001166304"/>
    </source>
</evidence>
<dbReference type="RefSeq" id="WP_162414706.1">
    <property type="nucleotide sequence ID" value="NZ_JAHQXE010000006.1"/>
</dbReference>
<organism evidence="1 2">
    <name type="scientific">Haloarcula salina</name>
    <dbReference type="NCBI Taxonomy" id="1429914"/>
    <lineage>
        <taxon>Archaea</taxon>
        <taxon>Methanobacteriati</taxon>
        <taxon>Methanobacteriota</taxon>
        <taxon>Stenosarchaea group</taxon>
        <taxon>Halobacteria</taxon>
        <taxon>Halobacteriales</taxon>
        <taxon>Haloarculaceae</taxon>
        <taxon>Haloarcula</taxon>
    </lineage>
</organism>
<comment type="caution">
    <text evidence="1">The sequence shown here is derived from an EMBL/GenBank/DDBJ whole genome shotgun (WGS) entry which is preliminary data.</text>
</comment>
<protein>
    <submittedName>
        <fullName evidence="1">Uncharacterized protein</fullName>
    </submittedName>
</protein>
<reference evidence="1" key="1">
    <citation type="submission" date="2021-06" db="EMBL/GenBank/DDBJ databases">
        <title>New haloarchaea isolates fom saline soil.</title>
        <authorList>
            <person name="Duran-Viseras A."/>
            <person name="Sanchez-Porro C.S."/>
            <person name="Ventosa A."/>
        </authorList>
    </citation>
    <scope>NUCLEOTIDE SEQUENCE</scope>
    <source>
        <strain evidence="1">JCM 18369</strain>
    </source>
</reference>
<dbReference type="EMBL" id="JAHQXE010000006">
    <property type="protein sequence ID" value="MBV0903664.1"/>
    <property type="molecule type" value="Genomic_DNA"/>
</dbReference>
<keyword evidence="2" id="KW-1185">Reference proteome</keyword>
<dbReference type="AlphaFoldDB" id="A0AA41G4V8"/>